<comment type="cofactor">
    <cofactor evidence="1 16">
        <name>Mn(2+)</name>
        <dbReference type="ChEBI" id="CHEBI:29035"/>
    </cofactor>
</comment>
<organism evidence="21 22">
    <name type="scientific">Tenebrio molitor</name>
    <name type="common">Yellow mealworm beetle</name>
    <dbReference type="NCBI Taxonomy" id="7067"/>
    <lineage>
        <taxon>Eukaryota</taxon>
        <taxon>Metazoa</taxon>
        <taxon>Ecdysozoa</taxon>
        <taxon>Arthropoda</taxon>
        <taxon>Hexapoda</taxon>
        <taxon>Insecta</taxon>
        <taxon>Pterygota</taxon>
        <taxon>Neoptera</taxon>
        <taxon>Endopterygota</taxon>
        <taxon>Coleoptera</taxon>
        <taxon>Polyphaga</taxon>
        <taxon>Cucujiformia</taxon>
        <taxon>Tenebrionidae</taxon>
        <taxon>Tenebrio</taxon>
    </lineage>
</organism>
<keyword evidence="10 16" id="KW-0378">Hydrolase</keyword>
<keyword evidence="12 16" id="KW-0234">DNA repair</keyword>
<evidence type="ECO:0000256" key="13">
    <source>
        <dbReference type="ARBA" id="ARBA00023211"/>
    </source>
</evidence>
<dbReference type="Gene3D" id="3.60.21.10">
    <property type="match status" value="1"/>
</dbReference>
<evidence type="ECO:0000256" key="14">
    <source>
        <dbReference type="ARBA" id="ARBA00023242"/>
    </source>
</evidence>
<dbReference type="PANTHER" id="PTHR10139:SF1">
    <property type="entry name" value="DOUBLE-STRAND BREAK REPAIR PROTEIN MRE11"/>
    <property type="match status" value="1"/>
</dbReference>
<reference evidence="21" key="1">
    <citation type="journal article" date="2020" name="J Insects Food Feed">
        <title>The yellow mealworm (Tenebrio molitor) genome: a resource for the emerging insects as food and feed industry.</title>
        <authorList>
            <person name="Eriksson T."/>
            <person name="Andere A."/>
            <person name="Kelstrup H."/>
            <person name="Emery V."/>
            <person name="Picard C."/>
        </authorList>
    </citation>
    <scope>NUCLEOTIDE SEQUENCE</scope>
    <source>
        <strain evidence="21">Stoneville</strain>
        <tissue evidence="21">Whole head</tissue>
    </source>
</reference>
<keyword evidence="9 16" id="KW-0227">DNA damage</keyword>
<dbReference type="GO" id="GO:0000014">
    <property type="term" value="F:single-stranded DNA endodeoxyribonuclease activity"/>
    <property type="evidence" value="ECO:0007669"/>
    <property type="project" value="TreeGrafter"/>
</dbReference>
<dbReference type="FunFam" id="3.60.21.10:FF:000011">
    <property type="entry name" value="Double-strand break repair protein"/>
    <property type="match status" value="1"/>
</dbReference>
<dbReference type="PIRSF" id="PIRSF000882">
    <property type="entry name" value="DSB_repair_MRE11"/>
    <property type="match status" value="1"/>
</dbReference>
<dbReference type="GO" id="GO:0008296">
    <property type="term" value="F:3'-5'-DNA exonuclease activity"/>
    <property type="evidence" value="ECO:0007669"/>
    <property type="project" value="InterPro"/>
</dbReference>
<evidence type="ECO:0000256" key="4">
    <source>
        <dbReference type="ARBA" id="ARBA00009028"/>
    </source>
</evidence>
<dbReference type="GO" id="GO:0006303">
    <property type="term" value="P:double-strand break repair via nonhomologous end joining"/>
    <property type="evidence" value="ECO:0007669"/>
    <property type="project" value="TreeGrafter"/>
</dbReference>
<dbReference type="InterPro" id="IPR004843">
    <property type="entry name" value="Calcineurin-like_PHP"/>
</dbReference>
<dbReference type="SUPFAM" id="SSF56300">
    <property type="entry name" value="Metallo-dependent phosphatases"/>
    <property type="match status" value="1"/>
</dbReference>
<proteinExistence type="inferred from homology"/>
<reference evidence="21" key="2">
    <citation type="submission" date="2021-08" db="EMBL/GenBank/DDBJ databases">
        <authorList>
            <person name="Eriksson T."/>
        </authorList>
    </citation>
    <scope>NUCLEOTIDE SEQUENCE</scope>
    <source>
        <strain evidence="21">Stoneville</strain>
        <tissue evidence="21">Whole head</tissue>
    </source>
</reference>
<evidence type="ECO:0000256" key="3">
    <source>
        <dbReference type="ARBA" id="ARBA00004286"/>
    </source>
</evidence>
<evidence type="ECO:0000313" key="21">
    <source>
        <dbReference type="EMBL" id="KAH0811331.1"/>
    </source>
</evidence>
<keyword evidence="13 16" id="KW-0464">Manganese</keyword>
<sequence>MENSDEDTFKILLATDVHLGYGEANPIRENDSFKSFEEILQIAEKEQVDFVLLGGDLFHETRPSPYCINKCTELIRKYCLGDKPVEIEFLSDPSFNFQNSTVNYEDPNMNVSIPIFSIHGNHDDPTGKRQISAMDLMSSMGLINYFGRWDKVTQVEVNPILLKKGTTRLALYGLSHIRDERLARLFIEKKVIMKTPEDVNEWFNVLILHQNRANRGAKNFIAESFIPEFIDLVMWGHEHDCKIEAVQVADGRAYITQPGSSVATSLAEGEALTKKVGLLQVSGRDFSILPVELRTVRPFIFKHMILDAHEVEGKISHADKAKTIVSAKIEEMIQTARQMGARDDWLPLIRLIVKYQDERQVFNAIRFGQGFANKVANPEDAVKFVSLQKKTRRGNVTMNGEDVEDLEIEQVDRVEDLLAKYFNETNQLKVLSIRGLNEAVKRFIDANDTDAPSYIIENQETYTLEKLIELKPEEDELEGQLERMRAARDPNDFKNLLNNPNRPKPSNNDVEIGSDNSDNEATPVKPYKSSLNESVKRFIDANDVEARLCIMENQETYTLEKLIGLESEEDELEAQLSFTERHEIPASLKICLITQIHLKGLIITLKWEVAMRQLQLSQFRGEDRGAGETA</sequence>
<dbReference type="Pfam" id="PF04152">
    <property type="entry name" value="Mre11_DNA_bind"/>
    <property type="match status" value="1"/>
</dbReference>
<feature type="active site" description="Proton donor" evidence="17">
    <location>
        <position position="122"/>
    </location>
</feature>
<dbReference type="Gene3D" id="3.30.110.110">
    <property type="entry name" value="Mre11, capping domain"/>
    <property type="match status" value="1"/>
</dbReference>
<dbReference type="GO" id="GO:0042138">
    <property type="term" value="P:meiotic DNA double-strand break formation"/>
    <property type="evidence" value="ECO:0007669"/>
    <property type="project" value="TreeGrafter"/>
</dbReference>
<dbReference type="GO" id="GO:0007095">
    <property type="term" value="P:mitotic G2 DNA damage checkpoint signaling"/>
    <property type="evidence" value="ECO:0007669"/>
    <property type="project" value="TreeGrafter"/>
</dbReference>
<dbReference type="EMBL" id="JABDTM020026882">
    <property type="protein sequence ID" value="KAH0811331.1"/>
    <property type="molecule type" value="Genomic_DNA"/>
</dbReference>
<keyword evidence="14 16" id="KW-0539">Nucleus</keyword>
<evidence type="ECO:0000256" key="18">
    <source>
        <dbReference type="RuleBase" id="RU003447"/>
    </source>
</evidence>
<dbReference type="SMART" id="SM01347">
    <property type="entry name" value="Mre11_DNA_bind"/>
    <property type="match status" value="1"/>
</dbReference>
<evidence type="ECO:0000256" key="11">
    <source>
        <dbReference type="ARBA" id="ARBA00022839"/>
    </source>
</evidence>
<dbReference type="GO" id="GO:0000724">
    <property type="term" value="P:double-strand break repair via homologous recombination"/>
    <property type="evidence" value="ECO:0007669"/>
    <property type="project" value="TreeGrafter"/>
</dbReference>
<accession>A0A8J6HBQ6</accession>
<keyword evidence="5" id="KW-0158">Chromosome</keyword>
<evidence type="ECO:0000256" key="19">
    <source>
        <dbReference type="SAM" id="MobiDB-lite"/>
    </source>
</evidence>
<dbReference type="InterPro" id="IPR029052">
    <property type="entry name" value="Metallo-depent_PP-like"/>
</dbReference>
<evidence type="ECO:0000256" key="6">
    <source>
        <dbReference type="ARBA" id="ARBA00022722"/>
    </source>
</evidence>
<dbReference type="InterPro" id="IPR007281">
    <property type="entry name" value="Mre11_DNA-bd"/>
</dbReference>
<dbReference type="GO" id="GO:0035861">
    <property type="term" value="C:site of double-strand break"/>
    <property type="evidence" value="ECO:0007669"/>
    <property type="project" value="TreeGrafter"/>
</dbReference>
<dbReference type="NCBIfam" id="TIGR00583">
    <property type="entry name" value="mre11"/>
    <property type="match status" value="1"/>
</dbReference>
<keyword evidence="6 16" id="KW-0540">Nuclease</keyword>
<evidence type="ECO:0000256" key="17">
    <source>
        <dbReference type="PIRSR" id="PIRSR000882-1"/>
    </source>
</evidence>
<evidence type="ECO:0000256" key="5">
    <source>
        <dbReference type="ARBA" id="ARBA00022454"/>
    </source>
</evidence>
<dbReference type="InterPro" id="IPR003701">
    <property type="entry name" value="Mre11"/>
</dbReference>
<evidence type="ECO:0000256" key="16">
    <source>
        <dbReference type="PIRNR" id="PIRNR000882"/>
    </source>
</evidence>
<comment type="function">
    <text evidence="16">Core component of the MRN complex, which plays a central role in double-strand break (DSB) repair, DNA recombination, maintenance of telomere integrity and meiosis. The MRN complex is involved in the repair of DNA double-strand breaks (DSBs) via homologous recombination (HR), an error-free mechanism which primarily occurs during S and G2 phases. The complex (1) mediates the end resection of damaged DNA, which generates proper single-stranded DNA, a key initial steps in HR, and is (2) required for the recruitment of other repair factors and efficient activation of ATM and ATR upon DNA damage. Within the MRN complex, MRE11 possesses both single-strand endonuclease activity and double-strand-specific 3'-5' exonuclease activity. MRE11 first endonucleolytically cleaves the 5' strand at DNA DSB ends to prevent non-homologous end joining (NHEJ) and licence HR. It then generates a single-stranded DNA gap via 3' to 5' exonucleolytic degradation, which is required for single-strand invasion and recombination.</text>
</comment>
<keyword evidence="22" id="KW-1185">Reference proteome</keyword>
<dbReference type="AlphaFoldDB" id="A0A8J6HBQ6"/>
<dbReference type="PANTHER" id="PTHR10139">
    <property type="entry name" value="DOUBLE-STRAND BREAK REPAIR PROTEIN MRE11"/>
    <property type="match status" value="1"/>
</dbReference>
<comment type="similarity">
    <text evidence="4 16 18">Belongs to the MRE11/RAD32 family.</text>
</comment>
<feature type="compositionally biased region" description="Low complexity" evidence="19">
    <location>
        <begin position="494"/>
        <end position="508"/>
    </location>
</feature>
<evidence type="ECO:0000259" key="20">
    <source>
        <dbReference type="SMART" id="SM01347"/>
    </source>
</evidence>
<gene>
    <name evidence="21" type="ORF">GEV33_011461</name>
</gene>
<dbReference type="GO" id="GO:0000723">
    <property type="term" value="P:telomere maintenance"/>
    <property type="evidence" value="ECO:0007669"/>
    <property type="project" value="TreeGrafter"/>
</dbReference>
<dbReference type="GO" id="GO:0031573">
    <property type="term" value="P:mitotic intra-S DNA damage checkpoint signaling"/>
    <property type="evidence" value="ECO:0007669"/>
    <property type="project" value="TreeGrafter"/>
</dbReference>
<keyword evidence="8 16" id="KW-0255">Endonuclease</keyword>
<dbReference type="Proteomes" id="UP000719412">
    <property type="component" value="Unassembled WGS sequence"/>
</dbReference>
<dbReference type="CDD" id="cd00840">
    <property type="entry name" value="MPP_Mre11_N"/>
    <property type="match status" value="1"/>
</dbReference>
<evidence type="ECO:0000256" key="7">
    <source>
        <dbReference type="ARBA" id="ARBA00022723"/>
    </source>
</evidence>
<protein>
    <recommendedName>
        <fullName evidence="16">Double-strand break repair protein</fullName>
    </recommendedName>
</protein>
<keyword evidence="7" id="KW-0479">Metal-binding</keyword>
<dbReference type="GO" id="GO:0030870">
    <property type="term" value="C:Mre11 complex"/>
    <property type="evidence" value="ECO:0007669"/>
    <property type="project" value="UniProtKB-UniRule"/>
</dbReference>
<dbReference type="Pfam" id="PF00149">
    <property type="entry name" value="Metallophos"/>
    <property type="match status" value="1"/>
</dbReference>
<evidence type="ECO:0000256" key="1">
    <source>
        <dbReference type="ARBA" id="ARBA00001936"/>
    </source>
</evidence>
<feature type="domain" description="Mre11 DNA-binding" evidence="20">
    <location>
        <begin position="286"/>
        <end position="443"/>
    </location>
</feature>
<evidence type="ECO:0000256" key="2">
    <source>
        <dbReference type="ARBA" id="ARBA00004123"/>
    </source>
</evidence>
<dbReference type="GO" id="GO:0097552">
    <property type="term" value="P:mitochondrial double-strand break repair via homologous recombination"/>
    <property type="evidence" value="ECO:0007669"/>
    <property type="project" value="TreeGrafter"/>
</dbReference>
<feature type="region of interest" description="Disordered" evidence="19">
    <location>
        <begin position="488"/>
        <end position="526"/>
    </location>
</feature>
<evidence type="ECO:0000256" key="15">
    <source>
        <dbReference type="ARBA" id="ARBA00023254"/>
    </source>
</evidence>
<keyword evidence="15 16" id="KW-0469">Meiosis</keyword>
<dbReference type="InterPro" id="IPR041796">
    <property type="entry name" value="Mre11_N"/>
</dbReference>
<evidence type="ECO:0000256" key="12">
    <source>
        <dbReference type="ARBA" id="ARBA00023204"/>
    </source>
</evidence>
<name>A0A8J6HBQ6_TENMO</name>
<evidence type="ECO:0000256" key="10">
    <source>
        <dbReference type="ARBA" id="ARBA00022801"/>
    </source>
</evidence>
<keyword evidence="11 16" id="KW-0269">Exonuclease</keyword>
<evidence type="ECO:0000256" key="9">
    <source>
        <dbReference type="ARBA" id="ARBA00022763"/>
    </source>
</evidence>
<evidence type="ECO:0000313" key="22">
    <source>
        <dbReference type="Proteomes" id="UP000719412"/>
    </source>
</evidence>
<dbReference type="InterPro" id="IPR038487">
    <property type="entry name" value="Mre11_capping_dom"/>
</dbReference>
<dbReference type="GO" id="GO:0030145">
    <property type="term" value="F:manganese ion binding"/>
    <property type="evidence" value="ECO:0007669"/>
    <property type="project" value="UniProtKB-UniRule"/>
</dbReference>
<evidence type="ECO:0000256" key="8">
    <source>
        <dbReference type="ARBA" id="ARBA00022759"/>
    </source>
</evidence>
<comment type="caution">
    <text evidence="21">The sequence shown here is derived from an EMBL/GenBank/DDBJ whole genome shotgun (WGS) entry which is preliminary data.</text>
</comment>
<comment type="subcellular location">
    <subcellularLocation>
        <location evidence="3">Chromosome</location>
    </subcellularLocation>
    <subcellularLocation>
        <location evidence="2 16">Nucleus</location>
    </subcellularLocation>
</comment>